<dbReference type="Pfam" id="PF00847">
    <property type="entry name" value="AP2"/>
    <property type="match status" value="1"/>
</dbReference>
<feature type="region of interest" description="Disordered" evidence="6">
    <location>
        <begin position="283"/>
        <end position="323"/>
    </location>
</feature>
<evidence type="ECO:0000256" key="1">
    <source>
        <dbReference type="ARBA" id="ARBA00004123"/>
    </source>
</evidence>
<feature type="domain" description="AP2/ERF" evidence="7">
    <location>
        <begin position="59"/>
        <end position="117"/>
    </location>
</feature>
<evidence type="ECO:0000256" key="6">
    <source>
        <dbReference type="SAM" id="MobiDB-lite"/>
    </source>
</evidence>
<accession>A0A067EPY9</accession>
<dbReference type="STRING" id="2711.A0A067EPY9"/>
<dbReference type="InterPro" id="IPR001471">
    <property type="entry name" value="AP2/ERF_dom"/>
</dbReference>
<reference evidence="8 9" key="1">
    <citation type="submission" date="2014-04" db="EMBL/GenBank/DDBJ databases">
        <authorList>
            <consortium name="International Citrus Genome Consortium"/>
            <person name="Gmitter F."/>
            <person name="Chen C."/>
            <person name="Farmerie W."/>
            <person name="Harkins T."/>
            <person name="Desany B."/>
            <person name="Mohiuddin M."/>
            <person name="Kodira C."/>
            <person name="Borodovsky M."/>
            <person name="Lomsadze A."/>
            <person name="Burns P."/>
            <person name="Jenkins J."/>
            <person name="Prochnik S."/>
            <person name="Shu S."/>
            <person name="Chapman J."/>
            <person name="Pitluck S."/>
            <person name="Schmutz J."/>
            <person name="Rokhsar D."/>
        </authorList>
    </citation>
    <scope>NUCLEOTIDE SEQUENCE</scope>
</reference>
<keyword evidence="4" id="KW-0804">Transcription</keyword>
<dbReference type="SUPFAM" id="SSF54171">
    <property type="entry name" value="DNA-binding domain"/>
    <property type="match status" value="1"/>
</dbReference>
<evidence type="ECO:0000256" key="3">
    <source>
        <dbReference type="ARBA" id="ARBA00023125"/>
    </source>
</evidence>
<dbReference type="PANTHER" id="PTHR32467">
    <property type="entry name" value="AP2-LIKE ETHYLENE-RESPONSIVE TRANSCRIPTION FACTOR"/>
    <property type="match status" value="1"/>
</dbReference>
<gene>
    <name evidence="8" type="ORF">CISIN_1g039596mg</name>
</gene>
<dbReference type="GO" id="GO:0003700">
    <property type="term" value="F:DNA-binding transcription factor activity"/>
    <property type="evidence" value="ECO:0007669"/>
    <property type="project" value="InterPro"/>
</dbReference>
<dbReference type="InterPro" id="IPR036955">
    <property type="entry name" value="AP2/ERF_dom_sf"/>
</dbReference>
<dbReference type="EMBL" id="KK784964">
    <property type="protein sequence ID" value="KDO57224.1"/>
    <property type="molecule type" value="Genomic_DNA"/>
</dbReference>
<feature type="region of interest" description="Disordered" evidence="6">
    <location>
        <begin position="207"/>
        <end position="226"/>
    </location>
</feature>
<evidence type="ECO:0000259" key="7">
    <source>
        <dbReference type="PROSITE" id="PS51032"/>
    </source>
</evidence>
<evidence type="ECO:0000256" key="2">
    <source>
        <dbReference type="ARBA" id="ARBA00023015"/>
    </source>
</evidence>
<keyword evidence="2" id="KW-0805">Transcription regulation</keyword>
<evidence type="ECO:0000313" key="9">
    <source>
        <dbReference type="Proteomes" id="UP000027120"/>
    </source>
</evidence>
<dbReference type="Gene3D" id="3.30.730.10">
    <property type="entry name" value="AP2/ERF domain"/>
    <property type="match status" value="1"/>
</dbReference>
<dbReference type="AlphaFoldDB" id="A0A067EPY9"/>
<dbReference type="PROSITE" id="PS51032">
    <property type="entry name" value="AP2_ERF"/>
    <property type="match status" value="1"/>
</dbReference>
<evidence type="ECO:0000313" key="8">
    <source>
        <dbReference type="EMBL" id="KDO57224.1"/>
    </source>
</evidence>
<proteinExistence type="predicted"/>
<evidence type="ECO:0000256" key="4">
    <source>
        <dbReference type="ARBA" id="ARBA00023163"/>
    </source>
</evidence>
<feature type="compositionally biased region" description="Polar residues" evidence="6">
    <location>
        <begin position="211"/>
        <end position="221"/>
    </location>
</feature>
<feature type="compositionally biased region" description="Polar residues" evidence="6">
    <location>
        <begin position="283"/>
        <end position="304"/>
    </location>
</feature>
<name>A0A067EPY9_CITSI</name>
<dbReference type="CDD" id="cd00018">
    <property type="entry name" value="AP2"/>
    <property type="match status" value="1"/>
</dbReference>
<dbReference type="SMR" id="A0A067EPY9"/>
<comment type="subcellular location">
    <subcellularLocation>
        <location evidence="1">Nucleus</location>
    </subcellularLocation>
</comment>
<keyword evidence="5" id="KW-0539">Nucleus</keyword>
<organism evidence="8 9">
    <name type="scientific">Citrus sinensis</name>
    <name type="common">Sweet orange</name>
    <name type="synonym">Citrus aurantium var. sinensis</name>
    <dbReference type="NCBI Taxonomy" id="2711"/>
    <lineage>
        <taxon>Eukaryota</taxon>
        <taxon>Viridiplantae</taxon>
        <taxon>Streptophyta</taxon>
        <taxon>Embryophyta</taxon>
        <taxon>Tracheophyta</taxon>
        <taxon>Spermatophyta</taxon>
        <taxon>Magnoliopsida</taxon>
        <taxon>eudicotyledons</taxon>
        <taxon>Gunneridae</taxon>
        <taxon>Pentapetalae</taxon>
        <taxon>rosids</taxon>
        <taxon>malvids</taxon>
        <taxon>Sapindales</taxon>
        <taxon>Rutaceae</taxon>
        <taxon>Aurantioideae</taxon>
        <taxon>Citrus</taxon>
    </lineage>
</organism>
<protein>
    <recommendedName>
        <fullName evidence="7">AP2/ERF domain-containing protein</fullName>
    </recommendedName>
</protein>
<evidence type="ECO:0000256" key="5">
    <source>
        <dbReference type="ARBA" id="ARBA00023242"/>
    </source>
</evidence>
<keyword evidence="3" id="KW-0238">DNA-binding</keyword>
<dbReference type="GO" id="GO:0005634">
    <property type="term" value="C:nucleus"/>
    <property type="evidence" value="ECO:0007669"/>
    <property type="project" value="UniProtKB-SubCell"/>
</dbReference>
<sequence>MDVHAKENYTHTHAYFRYFVNYDLNDSEKDLEEVIHMTKEEYLVPLRRKTIDCSKRASDYRGVSRNPNFKKWQARLGKTKQTKAIYLGTFENEEEAAVAYDIAAIRVKGVEAITNFDKSQYDVNGITASEKIPIGKGVSRFIKENSVNDVLIMKKRRTSRLPTLCLKRDSSHQVMINPQLGSSSQSLASSEEQRNQVNQMTIDDFSHQHPNEFQTNNSSADANLGSGLGFSSDDGVLEGLIAMINDGENRQFTQQVLDDYPSSSLMKAYENPNSLFVDGYQNPSNFPHQVHQNDSQTNNPSFLTHQLGEDGSGSASRISEGVSSDGIMEGCSTMMGNEDEDFAFDDFLDMQQMSTDGNFPKIHLHKAKILCFNLMASIWGEIQRVAMMEPA</sequence>
<dbReference type="SMART" id="SM00380">
    <property type="entry name" value="AP2"/>
    <property type="match status" value="1"/>
</dbReference>
<keyword evidence="9" id="KW-1185">Reference proteome</keyword>
<dbReference type="GO" id="GO:0003677">
    <property type="term" value="F:DNA binding"/>
    <property type="evidence" value="ECO:0007669"/>
    <property type="project" value="UniProtKB-KW"/>
</dbReference>
<dbReference type="InterPro" id="IPR016177">
    <property type="entry name" value="DNA-bd_dom_sf"/>
</dbReference>
<dbReference type="Proteomes" id="UP000027120">
    <property type="component" value="Unassembled WGS sequence"/>
</dbReference>
<dbReference type="PANTHER" id="PTHR32467:SF241">
    <property type="entry name" value="OS01G0899800 PROTEIN"/>
    <property type="match status" value="1"/>
</dbReference>